<dbReference type="CDD" id="cd04301">
    <property type="entry name" value="NAT_SF"/>
    <property type="match status" value="1"/>
</dbReference>
<dbReference type="EMBL" id="VIWX01000001">
    <property type="protein sequence ID" value="TWG08560.1"/>
    <property type="molecule type" value="Genomic_DNA"/>
</dbReference>
<dbReference type="Pfam" id="PF00583">
    <property type="entry name" value="Acetyltransf_1"/>
    <property type="match status" value="1"/>
</dbReference>
<evidence type="ECO:0000313" key="4">
    <source>
        <dbReference type="EMBL" id="TWG08560.1"/>
    </source>
</evidence>
<evidence type="ECO:0000313" key="5">
    <source>
        <dbReference type="Proteomes" id="UP000316184"/>
    </source>
</evidence>
<dbReference type="InterPro" id="IPR000182">
    <property type="entry name" value="GNAT_dom"/>
</dbReference>
<keyword evidence="2 4" id="KW-0012">Acyltransferase</keyword>
<dbReference type="Gene3D" id="3.40.630.30">
    <property type="match status" value="1"/>
</dbReference>
<proteinExistence type="predicted"/>
<accession>A0A561VAE7</accession>
<dbReference type="InterPro" id="IPR016181">
    <property type="entry name" value="Acyl_CoA_acyltransferase"/>
</dbReference>
<gene>
    <name evidence="4" type="ORF">FHU35_111179</name>
</gene>
<dbReference type="SUPFAM" id="SSF55729">
    <property type="entry name" value="Acyl-CoA N-acyltransferases (Nat)"/>
    <property type="match status" value="1"/>
</dbReference>
<dbReference type="PANTHER" id="PTHR43072:SF23">
    <property type="entry name" value="UPF0039 PROTEIN C11D3.02C"/>
    <property type="match status" value="1"/>
</dbReference>
<dbReference type="PROSITE" id="PS51186">
    <property type="entry name" value="GNAT"/>
    <property type="match status" value="1"/>
</dbReference>
<evidence type="ECO:0000256" key="1">
    <source>
        <dbReference type="ARBA" id="ARBA00022679"/>
    </source>
</evidence>
<sequence length="162" mass="17950">MSPLVIRELREHDWDSVRRIYAEGIATGNATFETEVPAREVLDAKWIRGHRWVAEIDGEVAGWGAATPVSARECYSGVAETSIYTGAGFRGRGVGKALLRRQVTAADAGGLWTLQTSIFPENEVSIALHRAAGFRVVGTRERIAEHHGVWRDTVLLERRRAD</sequence>
<reference evidence="4 5" key="1">
    <citation type="submission" date="2019-06" db="EMBL/GenBank/DDBJ databases">
        <title>Sequencing the genomes of 1000 actinobacteria strains.</title>
        <authorList>
            <person name="Klenk H.-P."/>
        </authorList>
    </citation>
    <scope>NUCLEOTIDE SEQUENCE [LARGE SCALE GENOMIC DNA]</scope>
    <source>
        <strain evidence="4 5">DSM 46699</strain>
    </source>
</reference>
<dbReference type="GO" id="GO:0016747">
    <property type="term" value="F:acyltransferase activity, transferring groups other than amino-acyl groups"/>
    <property type="evidence" value="ECO:0007669"/>
    <property type="project" value="InterPro"/>
</dbReference>
<protein>
    <submittedName>
        <fullName evidence="4">L-amino acid N-acyltransferase YncA</fullName>
    </submittedName>
</protein>
<dbReference type="PANTHER" id="PTHR43072">
    <property type="entry name" value="N-ACETYLTRANSFERASE"/>
    <property type="match status" value="1"/>
</dbReference>
<dbReference type="OrthoDB" id="3173333at2"/>
<evidence type="ECO:0000256" key="2">
    <source>
        <dbReference type="ARBA" id="ARBA00023315"/>
    </source>
</evidence>
<dbReference type="AlphaFoldDB" id="A0A561VAE7"/>
<keyword evidence="5" id="KW-1185">Reference proteome</keyword>
<evidence type="ECO:0000259" key="3">
    <source>
        <dbReference type="PROSITE" id="PS51186"/>
    </source>
</evidence>
<keyword evidence="1 4" id="KW-0808">Transferase</keyword>
<dbReference type="Proteomes" id="UP000316184">
    <property type="component" value="Unassembled WGS sequence"/>
</dbReference>
<comment type="caution">
    <text evidence="4">The sequence shown here is derived from an EMBL/GenBank/DDBJ whole genome shotgun (WGS) entry which is preliminary data.</text>
</comment>
<organism evidence="4 5">
    <name type="scientific">Saccharopolyspora dendranthemae</name>
    <dbReference type="NCBI Taxonomy" id="1181886"/>
    <lineage>
        <taxon>Bacteria</taxon>
        <taxon>Bacillati</taxon>
        <taxon>Actinomycetota</taxon>
        <taxon>Actinomycetes</taxon>
        <taxon>Pseudonocardiales</taxon>
        <taxon>Pseudonocardiaceae</taxon>
        <taxon>Saccharopolyspora</taxon>
    </lineage>
</organism>
<name>A0A561VAE7_9PSEU</name>
<feature type="domain" description="N-acetyltransferase" evidence="3">
    <location>
        <begin position="4"/>
        <end position="161"/>
    </location>
</feature>